<dbReference type="EMBL" id="BAAAQK010000013">
    <property type="protein sequence ID" value="GAA1857084.1"/>
    <property type="molecule type" value="Genomic_DNA"/>
</dbReference>
<keyword evidence="3" id="KW-1185">Reference proteome</keyword>
<organism evidence="2 3">
    <name type="scientific">Pseudonocardia ailaonensis</name>
    <dbReference type="NCBI Taxonomy" id="367279"/>
    <lineage>
        <taxon>Bacteria</taxon>
        <taxon>Bacillati</taxon>
        <taxon>Actinomycetota</taxon>
        <taxon>Actinomycetes</taxon>
        <taxon>Pseudonocardiales</taxon>
        <taxon>Pseudonocardiaceae</taxon>
        <taxon>Pseudonocardia</taxon>
    </lineage>
</organism>
<evidence type="ECO:0000313" key="3">
    <source>
        <dbReference type="Proteomes" id="UP001500449"/>
    </source>
</evidence>
<dbReference type="Proteomes" id="UP001500449">
    <property type="component" value="Unassembled WGS sequence"/>
</dbReference>
<proteinExistence type="predicted"/>
<name>A0ABN2N845_9PSEU</name>
<accession>A0ABN2N845</accession>
<sequence>MAEVREQGERSGEQRADAPEHGAEQRDDQRRDEPAAIAPRRVPVCATAVPVTVPRTHASHVTYASSCM</sequence>
<feature type="compositionally biased region" description="Basic and acidic residues" evidence="1">
    <location>
        <begin position="1"/>
        <end position="34"/>
    </location>
</feature>
<evidence type="ECO:0000313" key="2">
    <source>
        <dbReference type="EMBL" id="GAA1857084.1"/>
    </source>
</evidence>
<gene>
    <name evidence="2" type="ORF">GCM10009836_41650</name>
</gene>
<feature type="region of interest" description="Disordered" evidence="1">
    <location>
        <begin position="1"/>
        <end position="38"/>
    </location>
</feature>
<comment type="caution">
    <text evidence="2">The sequence shown here is derived from an EMBL/GenBank/DDBJ whole genome shotgun (WGS) entry which is preliminary data.</text>
</comment>
<protein>
    <submittedName>
        <fullName evidence="2">Uncharacterized protein</fullName>
    </submittedName>
</protein>
<evidence type="ECO:0000256" key="1">
    <source>
        <dbReference type="SAM" id="MobiDB-lite"/>
    </source>
</evidence>
<reference evidence="2 3" key="1">
    <citation type="journal article" date="2019" name="Int. J. Syst. Evol. Microbiol.">
        <title>The Global Catalogue of Microorganisms (GCM) 10K type strain sequencing project: providing services to taxonomists for standard genome sequencing and annotation.</title>
        <authorList>
            <consortium name="The Broad Institute Genomics Platform"/>
            <consortium name="The Broad Institute Genome Sequencing Center for Infectious Disease"/>
            <person name="Wu L."/>
            <person name="Ma J."/>
        </authorList>
    </citation>
    <scope>NUCLEOTIDE SEQUENCE [LARGE SCALE GENOMIC DNA]</scope>
    <source>
        <strain evidence="2 3">JCM 16009</strain>
    </source>
</reference>